<comment type="caution">
    <text evidence="9">The sequence shown here is derived from an EMBL/GenBank/DDBJ whole genome shotgun (WGS) entry which is preliminary data.</text>
</comment>
<dbReference type="PROSITE" id="PS51202">
    <property type="entry name" value="RCK_C"/>
    <property type="match status" value="2"/>
</dbReference>
<evidence type="ECO:0000256" key="5">
    <source>
        <dbReference type="ARBA" id="ARBA00023027"/>
    </source>
</evidence>
<evidence type="ECO:0000259" key="8">
    <source>
        <dbReference type="PROSITE" id="PS51202"/>
    </source>
</evidence>
<dbReference type="PANTHER" id="PTHR43833">
    <property type="entry name" value="POTASSIUM CHANNEL PROTEIN 2-RELATED-RELATED"/>
    <property type="match status" value="1"/>
</dbReference>
<dbReference type="GO" id="GO:0015079">
    <property type="term" value="F:potassium ion transmembrane transporter activity"/>
    <property type="evidence" value="ECO:0007669"/>
    <property type="project" value="InterPro"/>
</dbReference>
<dbReference type="InterPro" id="IPR036721">
    <property type="entry name" value="RCK_C_sf"/>
</dbReference>
<dbReference type="Gene3D" id="3.40.50.720">
    <property type="entry name" value="NAD(P)-binding Rossmann-like Domain"/>
    <property type="match status" value="2"/>
</dbReference>
<dbReference type="InterPro" id="IPR006036">
    <property type="entry name" value="K_uptake_TrkA"/>
</dbReference>
<evidence type="ECO:0000256" key="2">
    <source>
        <dbReference type="ARBA" id="ARBA00022448"/>
    </source>
</evidence>
<dbReference type="SUPFAM" id="SSF51735">
    <property type="entry name" value="NAD(P)-binding Rossmann-fold domains"/>
    <property type="match status" value="2"/>
</dbReference>
<protein>
    <recommendedName>
        <fullName evidence="1">Trk system potassium uptake protein TrkA</fullName>
    </recommendedName>
</protein>
<keyword evidence="3" id="KW-0633">Potassium transport</keyword>
<dbReference type="InterPro" id="IPR003148">
    <property type="entry name" value="RCK_N"/>
</dbReference>
<dbReference type="Proteomes" id="UP000810292">
    <property type="component" value="Unassembled WGS sequence"/>
</dbReference>
<dbReference type="NCBIfam" id="NF007039">
    <property type="entry name" value="PRK09496.3-2"/>
    <property type="match status" value="1"/>
</dbReference>
<dbReference type="Pfam" id="PF02080">
    <property type="entry name" value="TrkA_C"/>
    <property type="match status" value="2"/>
</dbReference>
<dbReference type="AlphaFoldDB" id="A0A9D9I930"/>
<feature type="domain" description="RCK C-terminal" evidence="8">
    <location>
        <begin position="369"/>
        <end position="452"/>
    </location>
</feature>
<feature type="domain" description="RCK C-terminal" evidence="8">
    <location>
        <begin position="141"/>
        <end position="225"/>
    </location>
</feature>
<proteinExistence type="predicted"/>
<feature type="domain" description="RCK N-terminal" evidence="7">
    <location>
        <begin position="1"/>
        <end position="121"/>
    </location>
</feature>
<dbReference type="EMBL" id="JADIMF010000010">
    <property type="protein sequence ID" value="MBO8468278.1"/>
    <property type="molecule type" value="Genomic_DNA"/>
</dbReference>
<keyword evidence="6" id="KW-0406">Ion transport</keyword>
<accession>A0A9D9I930</accession>
<dbReference type="Pfam" id="PF02254">
    <property type="entry name" value="TrkA_N"/>
    <property type="match status" value="2"/>
</dbReference>
<dbReference type="PRINTS" id="PR00335">
    <property type="entry name" value="KUPTAKETRKA"/>
</dbReference>
<sequence length="455" mass="50582">MRVVILGAGRRGLRLAQHLIEEKKSVVFIDNSSERCSAATAKLDCMAVCGSSTDIEMLREAGCDNAEAVIAVTDNDETNLVACGIIASSFRNVGMTIAAIRSINYLGTGLDSDILGISHIVNPEQEAAGKIERIIETGLFRDFEYFPYAGFMMFSRKVTKESIFDGRTIAEIRREIPGRFVVIGIRRRGKALTPSGDTVVHDGDEIAMIVDDDESSDIYSRLSDVRNVPINKIILVGGTRIARFALLSMSESRRRNVILVEKDLSVCERFARDFPEVIVLNGAISDESFWEEERLYQSDLLISVTDNDELNIIAASYAKRLGTKRAVALIKTNNSYIPLAEAMDIDGVISTTNATVDAIVRYLRGDRIQSLHTLFDGQLEVYEYEVTESFRYTGMKLKDIDFRGKLIIAGVKRAKGKDNFIPDGNYQIEVGDTLLLSAVHSNYAYVEKLLTERRA</sequence>
<dbReference type="SUPFAM" id="SSF116726">
    <property type="entry name" value="TrkA C-terminal domain-like"/>
    <property type="match status" value="2"/>
</dbReference>
<keyword evidence="4" id="KW-0630">Potassium</keyword>
<reference evidence="9" key="1">
    <citation type="submission" date="2020-10" db="EMBL/GenBank/DDBJ databases">
        <authorList>
            <person name="Gilroy R."/>
        </authorList>
    </citation>
    <scope>NUCLEOTIDE SEQUENCE</scope>
    <source>
        <strain evidence="9">14700</strain>
    </source>
</reference>
<evidence type="ECO:0000313" key="9">
    <source>
        <dbReference type="EMBL" id="MBO8468278.1"/>
    </source>
</evidence>
<dbReference type="GO" id="GO:0005886">
    <property type="term" value="C:plasma membrane"/>
    <property type="evidence" value="ECO:0007669"/>
    <property type="project" value="InterPro"/>
</dbReference>
<keyword evidence="5" id="KW-0520">NAD</keyword>
<dbReference type="Gene3D" id="3.30.70.1450">
    <property type="entry name" value="Regulator of K+ conductance, C-terminal domain"/>
    <property type="match status" value="2"/>
</dbReference>
<evidence type="ECO:0000313" key="10">
    <source>
        <dbReference type="Proteomes" id="UP000810292"/>
    </source>
</evidence>
<reference evidence="9" key="2">
    <citation type="journal article" date="2021" name="PeerJ">
        <title>Extensive microbial diversity within the chicken gut microbiome revealed by metagenomics and culture.</title>
        <authorList>
            <person name="Gilroy R."/>
            <person name="Ravi A."/>
            <person name="Getino M."/>
            <person name="Pursley I."/>
            <person name="Horton D.L."/>
            <person name="Alikhan N.F."/>
            <person name="Baker D."/>
            <person name="Gharbi K."/>
            <person name="Hall N."/>
            <person name="Watson M."/>
            <person name="Adriaenssens E.M."/>
            <person name="Foster-Nyarko E."/>
            <person name="Jarju S."/>
            <person name="Secka A."/>
            <person name="Antonio M."/>
            <person name="Oren A."/>
            <person name="Chaudhuri R.R."/>
            <person name="La Ragione R."/>
            <person name="Hildebrand F."/>
            <person name="Pallen M.J."/>
        </authorList>
    </citation>
    <scope>NUCLEOTIDE SEQUENCE</scope>
    <source>
        <strain evidence="9">14700</strain>
    </source>
</reference>
<keyword evidence="2" id="KW-0813">Transport</keyword>
<evidence type="ECO:0000256" key="1">
    <source>
        <dbReference type="ARBA" id="ARBA00017378"/>
    </source>
</evidence>
<name>A0A9D9I930_9SPIO</name>
<evidence type="ECO:0000256" key="4">
    <source>
        <dbReference type="ARBA" id="ARBA00022958"/>
    </source>
</evidence>
<gene>
    <name evidence="9" type="primary">trkA</name>
    <name evidence="9" type="ORF">IAA72_00650</name>
</gene>
<evidence type="ECO:0000259" key="7">
    <source>
        <dbReference type="PROSITE" id="PS51201"/>
    </source>
</evidence>
<dbReference type="InterPro" id="IPR050721">
    <property type="entry name" value="Trk_Ktr_HKT_K-transport"/>
</dbReference>
<evidence type="ECO:0000256" key="6">
    <source>
        <dbReference type="ARBA" id="ARBA00023065"/>
    </source>
</evidence>
<organism evidence="9 10">
    <name type="scientific">Candidatus Ornithospirochaeta stercoravium</name>
    <dbReference type="NCBI Taxonomy" id="2840897"/>
    <lineage>
        <taxon>Bacteria</taxon>
        <taxon>Pseudomonadati</taxon>
        <taxon>Spirochaetota</taxon>
        <taxon>Spirochaetia</taxon>
        <taxon>Spirochaetales</taxon>
        <taxon>Spirochaetaceae</taxon>
        <taxon>Spirochaetaceae incertae sedis</taxon>
        <taxon>Candidatus Ornithospirochaeta</taxon>
    </lineage>
</organism>
<dbReference type="PROSITE" id="PS51201">
    <property type="entry name" value="RCK_N"/>
    <property type="match status" value="1"/>
</dbReference>
<dbReference type="PANTHER" id="PTHR43833:SF5">
    <property type="entry name" value="TRK SYSTEM POTASSIUM UPTAKE PROTEIN TRKA"/>
    <property type="match status" value="1"/>
</dbReference>
<dbReference type="InterPro" id="IPR036291">
    <property type="entry name" value="NAD(P)-bd_dom_sf"/>
</dbReference>
<dbReference type="InterPro" id="IPR006037">
    <property type="entry name" value="RCK_C"/>
</dbReference>
<evidence type="ECO:0000256" key="3">
    <source>
        <dbReference type="ARBA" id="ARBA00022538"/>
    </source>
</evidence>